<evidence type="ECO:0000313" key="2">
    <source>
        <dbReference type="EMBL" id="KAK8064308.1"/>
    </source>
</evidence>
<accession>A0ABR1V2S4</accession>
<reference evidence="2 3" key="1">
    <citation type="submission" date="2023-01" db="EMBL/GenBank/DDBJ databases">
        <title>Analysis of 21 Apiospora genomes using comparative genomics revels a genus with tremendous synthesis potential of carbohydrate active enzymes and secondary metabolites.</title>
        <authorList>
            <person name="Sorensen T."/>
        </authorList>
    </citation>
    <scope>NUCLEOTIDE SEQUENCE [LARGE SCALE GENOMIC DNA]</scope>
    <source>
        <strain evidence="2 3">CBS 83171</strain>
    </source>
</reference>
<protein>
    <submittedName>
        <fullName evidence="2">Uncharacterized protein</fullName>
    </submittedName>
</protein>
<comment type="caution">
    <text evidence="2">The sequence shown here is derived from an EMBL/GenBank/DDBJ whole genome shotgun (WGS) entry which is preliminary data.</text>
</comment>
<feature type="region of interest" description="Disordered" evidence="1">
    <location>
        <begin position="200"/>
        <end position="232"/>
    </location>
</feature>
<keyword evidence="3" id="KW-1185">Reference proteome</keyword>
<feature type="region of interest" description="Disordered" evidence="1">
    <location>
        <begin position="131"/>
        <end position="160"/>
    </location>
</feature>
<dbReference type="Proteomes" id="UP001446871">
    <property type="component" value="Unassembled WGS sequence"/>
</dbReference>
<feature type="region of interest" description="Disordered" evidence="1">
    <location>
        <begin position="1"/>
        <end position="21"/>
    </location>
</feature>
<proteinExistence type="predicted"/>
<evidence type="ECO:0000256" key="1">
    <source>
        <dbReference type="SAM" id="MobiDB-lite"/>
    </source>
</evidence>
<sequence length="232" mass="25603">MSCSHYVANRDQAAGAPQDNAEARGFPYDDSYFNQTLFEVIYAFSPPGRSLHSQFIKSTSHELEGRIPFGNRSTGDEANMAVREIADTALPLYSQDRTRLDGGLGRYYGLENESSEWKATRRDDRDVRQLKLQRDEVDTPDDATTVPNGAPMSSDDDSATNCTMASGMLERNQAAIEENREDWMPKDGVISDDLLCRFIHNGQPEPGEVCDSDAEDGSGAERSPGDLAVNHS</sequence>
<feature type="compositionally biased region" description="Acidic residues" evidence="1">
    <location>
        <begin position="208"/>
        <end position="218"/>
    </location>
</feature>
<organism evidence="2 3">
    <name type="scientific">Apiospora saccharicola</name>
    <dbReference type="NCBI Taxonomy" id="335842"/>
    <lineage>
        <taxon>Eukaryota</taxon>
        <taxon>Fungi</taxon>
        <taxon>Dikarya</taxon>
        <taxon>Ascomycota</taxon>
        <taxon>Pezizomycotina</taxon>
        <taxon>Sordariomycetes</taxon>
        <taxon>Xylariomycetidae</taxon>
        <taxon>Amphisphaeriales</taxon>
        <taxon>Apiosporaceae</taxon>
        <taxon>Apiospora</taxon>
    </lineage>
</organism>
<dbReference type="EMBL" id="JAQQWM010000005">
    <property type="protein sequence ID" value="KAK8064308.1"/>
    <property type="molecule type" value="Genomic_DNA"/>
</dbReference>
<gene>
    <name evidence="2" type="ORF">PG996_008960</name>
</gene>
<evidence type="ECO:0000313" key="3">
    <source>
        <dbReference type="Proteomes" id="UP001446871"/>
    </source>
</evidence>
<name>A0ABR1V2S4_9PEZI</name>